<reference evidence="2" key="1">
    <citation type="journal article" date="2021" name="Proc. Natl. Acad. Sci. U.S.A.">
        <title>A Catalog of Tens of Thousands of Viruses from Human Metagenomes Reveals Hidden Associations with Chronic Diseases.</title>
        <authorList>
            <person name="Tisza M.J."/>
            <person name="Buck C.B."/>
        </authorList>
    </citation>
    <scope>NUCLEOTIDE SEQUENCE</scope>
    <source>
        <strain evidence="2">CtOCb13</strain>
    </source>
</reference>
<feature type="transmembrane region" description="Helical" evidence="1">
    <location>
        <begin position="31"/>
        <end position="49"/>
    </location>
</feature>
<feature type="transmembrane region" description="Helical" evidence="1">
    <location>
        <begin position="7"/>
        <end position="25"/>
    </location>
</feature>
<proteinExistence type="predicted"/>
<keyword evidence="1" id="KW-1133">Transmembrane helix</keyword>
<protein>
    <submittedName>
        <fullName evidence="2">Uncharacterized protein</fullName>
    </submittedName>
</protein>
<keyword evidence="1" id="KW-0812">Transmembrane</keyword>
<sequence>MGKEEKVWAEIMYHFLGGTLQYWWYEDFYSVLFIPLLRWYICISVVYFVSLR</sequence>
<organism evidence="2">
    <name type="scientific">Siphoviridae sp. ctOCb13</name>
    <dbReference type="NCBI Taxonomy" id="2825477"/>
    <lineage>
        <taxon>Viruses</taxon>
        <taxon>Duplodnaviria</taxon>
        <taxon>Heunggongvirae</taxon>
        <taxon>Uroviricota</taxon>
        <taxon>Caudoviricetes</taxon>
    </lineage>
</organism>
<evidence type="ECO:0000313" key="2">
    <source>
        <dbReference type="EMBL" id="DAE12628.1"/>
    </source>
</evidence>
<dbReference type="EMBL" id="BK015555">
    <property type="protein sequence ID" value="DAE12628.1"/>
    <property type="molecule type" value="Genomic_DNA"/>
</dbReference>
<keyword evidence="1" id="KW-0472">Membrane</keyword>
<name>A0A8S5Q265_9CAUD</name>
<evidence type="ECO:0000256" key="1">
    <source>
        <dbReference type="SAM" id="Phobius"/>
    </source>
</evidence>
<accession>A0A8S5Q265</accession>